<dbReference type="EMBL" id="NIVC01003827">
    <property type="protein sequence ID" value="PAA49622.1"/>
    <property type="molecule type" value="Genomic_DNA"/>
</dbReference>
<evidence type="ECO:0000256" key="1">
    <source>
        <dbReference type="SAM" id="MobiDB-lite"/>
    </source>
</evidence>
<feature type="region of interest" description="Disordered" evidence="1">
    <location>
        <begin position="98"/>
        <end position="126"/>
    </location>
</feature>
<dbReference type="AlphaFoldDB" id="A0A267FAB8"/>
<evidence type="ECO:0000313" key="3">
    <source>
        <dbReference type="EMBL" id="PAA49622.1"/>
    </source>
</evidence>
<keyword evidence="2" id="KW-0472">Membrane</keyword>
<dbReference type="EMBL" id="NIVC01001263">
    <property type="protein sequence ID" value="PAA70154.1"/>
    <property type="molecule type" value="Genomic_DNA"/>
</dbReference>
<gene>
    <name evidence="4" type="ORF">BOX15_Mlig014887g1</name>
    <name evidence="3" type="ORF">BOX15_Mlig014887g3</name>
</gene>
<evidence type="ECO:0000256" key="2">
    <source>
        <dbReference type="SAM" id="Phobius"/>
    </source>
</evidence>
<evidence type="ECO:0000313" key="5">
    <source>
        <dbReference type="Proteomes" id="UP000215902"/>
    </source>
</evidence>
<name>A0A267FAB8_9PLAT</name>
<reference evidence="4 5" key="1">
    <citation type="submission" date="2017-06" db="EMBL/GenBank/DDBJ databases">
        <title>A platform for efficient transgenesis in Macrostomum lignano, a flatworm model organism for stem cell research.</title>
        <authorList>
            <person name="Berezikov E."/>
        </authorList>
    </citation>
    <scope>NUCLEOTIDE SEQUENCE [LARGE SCALE GENOMIC DNA]</scope>
    <source>
        <strain evidence="4">DV1</strain>
        <tissue evidence="4">Whole organism</tissue>
    </source>
</reference>
<comment type="caution">
    <text evidence="4">The sequence shown here is derived from an EMBL/GenBank/DDBJ whole genome shotgun (WGS) entry which is preliminary data.</text>
</comment>
<sequence>MTIQVQDSVMNILKSMIESDQQFVSTELPMFTTESEPTSTTVLPRFGPNATSTSAIFLVTSEFNTASDIAFAVSAALIVLVIVAAVLILFWRRSTRRTNSAERTNRAPSNLIVRQNPNSPDCTEAEDCQLESFV</sequence>
<keyword evidence="5" id="KW-1185">Reference proteome</keyword>
<accession>A0A267FAB8</accession>
<feature type="transmembrane region" description="Helical" evidence="2">
    <location>
        <begin position="69"/>
        <end position="91"/>
    </location>
</feature>
<evidence type="ECO:0000313" key="4">
    <source>
        <dbReference type="EMBL" id="PAA70154.1"/>
    </source>
</evidence>
<keyword evidence="2" id="KW-0812">Transmembrane</keyword>
<organism evidence="4 5">
    <name type="scientific">Macrostomum lignano</name>
    <dbReference type="NCBI Taxonomy" id="282301"/>
    <lineage>
        <taxon>Eukaryota</taxon>
        <taxon>Metazoa</taxon>
        <taxon>Spiralia</taxon>
        <taxon>Lophotrochozoa</taxon>
        <taxon>Platyhelminthes</taxon>
        <taxon>Rhabditophora</taxon>
        <taxon>Macrostomorpha</taxon>
        <taxon>Macrostomida</taxon>
        <taxon>Macrostomidae</taxon>
        <taxon>Macrostomum</taxon>
    </lineage>
</organism>
<proteinExistence type="predicted"/>
<keyword evidence="2" id="KW-1133">Transmembrane helix</keyword>
<feature type="compositionally biased region" description="Polar residues" evidence="1">
    <location>
        <begin position="106"/>
        <end position="121"/>
    </location>
</feature>
<protein>
    <submittedName>
        <fullName evidence="4">Uncharacterized protein</fullName>
    </submittedName>
</protein>
<dbReference type="Proteomes" id="UP000215902">
    <property type="component" value="Unassembled WGS sequence"/>
</dbReference>